<organism evidence="1 2">
    <name type="scientific">Murinocardiopsis flavida</name>
    <dbReference type="NCBI Taxonomy" id="645275"/>
    <lineage>
        <taxon>Bacteria</taxon>
        <taxon>Bacillati</taxon>
        <taxon>Actinomycetota</taxon>
        <taxon>Actinomycetes</taxon>
        <taxon>Streptosporangiales</taxon>
        <taxon>Nocardiopsidaceae</taxon>
        <taxon>Murinocardiopsis</taxon>
    </lineage>
</organism>
<dbReference type="Proteomes" id="UP000240542">
    <property type="component" value="Unassembled WGS sequence"/>
</dbReference>
<accession>A0A2P8DU89</accession>
<evidence type="ECO:0000313" key="2">
    <source>
        <dbReference type="Proteomes" id="UP000240542"/>
    </source>
</evidence>
<gene>
    <name evidence="1" type="ORF">CLV63_101264</name>
</gene>
<reference evidence="1 2" key="1">
    <citation type="submission" date="2018-03" db="EMBL/GenBank/DDBJ databases">
        <title>Genomic Encyclopedia of Archaeal and Bacterial Type Strains, Phase II (KMG-II): from individual species to whole genera.</title>
        <authorList>
            <person name="Goeker M."/>
        </authorList>
    </citation>
    <scope>NUCLEOTIDE SEQUENCE [LARGE SCALE GENOMIC DNA]</scope>
    <source>
        <strain evidence="1 2">DSM 45312</strain>
    </source>
</reference>
<comment type="caution">
    <text evidence="1">The sequence shown here is derived from an EMBL/GenBank/DDBJ whole genome shotgun (WGS) entry which is preliminary data.</text>
</comment>
<evidence type="ECO:0000313" key="1">
    <source>
        <dbReference type="EMBL" id="PSL00788.1"/>
    </source>
</evidence>
<keyword evidence="2" id="KW-1185">Reference proteome</keyword>
<protein>
    <submittedName>
        <fullName evidence="1">Uncharacterized protein</fullName>
    </submittedName>
</protein>
<proteinExistence type="predicted"/>
<dbReference type="EMBL" id="PYGA01000001">
    <property type="protein sequence ID" value="PSL00788.1"/>
    <property type="molecule type" value="Genomic_DNA"/>
</dbReference>
<name>A0A2P8DU89_9ACTN</name>
<dbReference type="AlphaFoldDB" id="A0A2P8DU89"/>
<sequence>MYRYLKVGQCPFVSVNRQRMLSYQPADEAECQPDAAQEFRKIPGGPGNRGFRILSGDCRMVPQDEH</sequence>